<evidence type="ECO:0000256" key="4">
    <source>
        <dbReference type="ARBA" id="ARBA00023014"/>
    </source>
</evidence>
<evidence type="ECO:0000256" key="6">
    <source>
        <dbReference type="SAM" id="MobiDB-lite"/>
    </source>
</evidence>
<dbReference type="InterPro" id="IPR017941">
    <property type="entry name" value="Rieske_2Fe-2S"/>
</dbReference>
<dbReference type="PANTHER" id="PTHR21496">
    <property type="entry name" value="FERREDOXIN-RELATED"/>
    <property type="match status" value="1"/>
</dbReference>
<dbReference type="Gene3D" id="2.102.10.10">
    <property type="entry name" value="Rieske [2Fe-2S] iron-sulphur domain"/>
    <property type="match status" value="1"/>
</dbReference>
<evidence type="ECO:0000313" key="9">
    <source>
        <dbReference type="Proteomes" id="UP001165065"/>
    </source>
</evidence>
<dbReference type="Pfam" id="PF00355">
    <property type="entry name" value="Rieske"/>
    <property type="match status" value="1"/>
</dbReference>
<keyword evidence="9" id="KW-1185">Reference proteome</keyword>
<dbReference type="PANTHER" id="PTHR21496:SF0">
    <property type="entry name" value="RIESKE DOMAIN-CONTAINING PROTEIN"/>
    <property type="match status" value="1"/>
</dbReference>
<feature type="region of interest" description="Disordered" evidence="6">
    <location>
        <begin position="1"/>
        <end position="112"/>
    </location>
</feature>
<keyword evidence="3" id="KW-0408">Iron</keyword>
<dbReference type="AlphaFoldDB" id="A0A9W7GN63"/>
<dbReference type="InterPro" id="IPR036922">
    <property type="entry name" value="Rieske_2Fe-2S_sf"/>
</dbReference>
<comment type="caution">
    <text evidence="8">The sequence shown here is derived from an EMBL/GenBank/DDBJ whole genome shotgun (WGS) entry which is preliminary data.</text>
</comment>
<keyword evidence="2" id="KW-0479">Metal-binding</keyword>
<keyword evidence="4" id="KW-0411">Iron-sulfur</keyword>
<dbReference type="CDD" id="cd03467">
    <property type="entry name" value="Rieske"/>
    <property type="match status" value="1"/>
</dbReference>
<sequence length="335" mass="37825">MLLYEKLDSSDDSSNAPPPETKWWNGILGLGSSTSSDDQDTEELDSASGGEEDTENQNPQETFLPDAVKRMFEFRQPGFAKTPDVETKKLKKIRARSMEKSEARELDKRRKAEARAEQILLRERKARSELEKRRREREEWREREERRKEVDDFRRNLKLGRGPKAESPRPIPPPSTPSALSWLPSLPSSLLVNRGKWVDLIPKTDISPGELVPVTLLGIDLLVVAPAPPVLENNGLNRNNLNVYVIANSCPHLGTPLETGQLTLDSECGKTCVTCPLHKSKFKLEDGGSVGDWCPYPVFYGELFGGDRKELGVFEVREKGRWLQVRIESDVVQPP</sequence>
<dbReference type="SUPFAM" id="SSF50022">
    <property type="entry name" value="ISP domain"/>
    <property type="match status" value="1"/>
</dbReference>
<evidence type="ECO:0000256" key="3">
    <source>
        <dbReference type="ARBA" id="ARBA00023004"/>
    </source>
</evidence>
<accession>A0A9W7GN63</accession>
<evidence type="ECO:0000256" key="1">
    <source>
        <dbReference type="ARBA" id="ARBA00022714"/>
    </source>
</evidence>
<protein>
    <recommendedName>
        <fullName evidence="7">Rieske domain-containing protein</fullName>
    </recommendedName>
</protein>
<dbReference type="GO" id="GO:0046872">
    <property type="term" value="F:metal ion binding"/>
    <property type="evidence" value="ECO:0007669"/>
    <property type="project" value="UniProtKB-KW"/>
</dbReference>
<feature type="compositionally biased region" description="Acidic residues" evidence="6">
    <location>
        <begin position="37"/>
        <end position="55"/>
    </location>
</feature>
<comment type="cofactor">
    <cofactor evidence="5">
        <name>[2Fe-2S] cluster</name>
        <dbReference type="ChEBI" id="CHEBI:190135"/>
    </cofactor>
</comment>
<dbReference type="PROSITE" id="PS51296">
    <property type="entry name" value="RIESKE"/>
    <property type="match status" value="1"/>
</dbReference>
<name>A0A9W7GN63_9STRA</name>
<feature type="domain" description="Rieske" evidence="7">
    <location>
        <begin position="198"/>
        <end position="325"/>
    </location>
</feature>
<keyword evidence="1" id="KW-0001">2Fe-2S</keyword>
<evidence type="ECO:0000313" key="8">
    <source>
        <dbReference type="EMBL" id="GMI46982.1"/>
    </source>
</evidence>
<dbReference type="Proteomes" id="UP001165065">
    <property type="component" value="Unassembled WGS sequence"/>
</dbReference>
<proteinExistence type="predicted"/>
<dbReference type="GO" id="GO:0051537">
    <property type="term" value="F:2 iron, 2 sulfur cluster binding"/>
    <property type="evidence" value="ECO:0007669"/>
    <property type="project" value="UniProtKB-KW"/>
</dbReference>
<evidence type="ECO:0000256" key="5">
    <source>
        <dbReference type="ARBA" id="ARBA00034078"/>
    </source>
</evidence>
<feature type="compositionally biased region" description="Basic and acidic residues" evidence="6">
    <location>
        <begin position="96"/>
        <end position="112"/>
    </location>
</feature>
<feature type="region of interest" description="Disordered" evidence="6">
    <location>
        <begin position="155"/>
        <end position="180"/>
    </location>
</feature>
<reference evidence="9" key="1">
    <citation type="journal article" date="2023" name="Commun. Biol.">
        <title>Genome analysis of Parmales, the sister group of diatoms, reveals the evolutionary specialization of diatoms from phago-mixotrophs to photoautotrophs.</title>
        <authorList>
            <person name="Ban H."/>
            <person name="Sato S."/>
            <person name="Yoshikawa S."/>
            <person name="Yamada K."/>
            <person name="Nakamura Y."/>
            <person name="Ichinomiya M."/>
            <person name="Sato N."/>
            <person name="Blanc-Mathieu R."/>
            <person name="Endo H."/>
            <person name="Kuwata A."/>
            <person name="Ogata H."/>
        </authorList>
    </citation>
    <scope>NUCLEOTIDE SEQUENCE [LARGE SCALE GENOMIC DNA]</scope>
</reference>
<dbReference type="OrthoDB" id="423598at2759"/>
<evidence type="ECO:0000259" key="7">
    <source>
        <dbReference type="PROSITE" id="PS51296"/>
    </source>
</evidence>
<evidence type="ECO:0000256" key="2">
    <source>
        <dbReference type="ARBA" id="ARBA00022723"/>
    </source>
</evidence>
<gene>
    <name evidence="8" type="ORF">TrCOL_g11111</name>
</gene>
<organism evidence="8 9">
    <name type="scientific">Triparma columacea</name>
    <dbReference type="NCBI Taxonomy" id="722753"/>
    <lineage>
        <taxon>Eukaryota</taxon>
        <taxon>Sar</taxon>
        <taxon>Stramenopiles</taxon>
        <taxon>Ochrophyta</taxon>
        <taxon>Bolidophyceae</taxon>
        <taxon>Parmales</taxon>
        <taxon>Triparmaceae</taxon>
        <taxon>Triparma</taxon>
    </lineage>
</organism>
<dbReference type="EMBL" id="BRYA01000322">
    <property type="protein sequence ID" value="GMI46982.1"/>
    <property type="molecule type" value="Genomic_DNA"/>
</dbReference>